<sequence>MKTRREWAEAHLNWTYEDWMSVLRTDETWVEDGRNSGECVTRSVRTFLNMKMVEKTPFFTKSGITFHECYFLVFIIVPISISSSYLIPQFFHVALWHGELESQKGGLRGGKNLHGTETTTNGQRNRRNYGCKVSRNLYMR</sequence>
<dbReference type="AlphaFoldDB" id="A0A9X9L9F8"/>
<keyword evidence="2" id="KW-1133">Transmembrane helix</keyword>
<name>A0A9X9L9F8_BLUGR</name>
<dbReference type="InterPro" id="IPR036397">
    <property type="entry name" value="RNaseH_sf"/>
</dbReference>
<keyword evidence="2" id="KW-0472">Membrane</keyword>
<proteinExistence type="predicted"/>
<feature type="transmembrane region" description="Helical" evidence="2">
    <location>
        <begin position="69"/>
        <end position="87"/>
    </location>
</feature>
<accession>A0A9X9L9F8</accession>
<keyword evidence="4" id="KW-1185">Reference proteome</keyword>
<evidence type="ECO:0000313" key="4">
    <source>
        <dbReference type="Proteomes" id="UP000324639"/>
    </source>
</evidence>
<organism evidence="3 4">
    <name type="scientific">Blumeria graminis f. sp. tritici</name>
    <dbReference type="NCBI Taxonomy" id="62690"/>
    <lineage>
        <taxon>Eukaryota</taxon>
        <taxon>Fungi</taxon>
        <taxon>Dikarya</taxon>
        <taxon>Ascomycota</taxon>
        <taxon>Pezizomycotina</taxon>
        <taxon>Leotiomycetes</taxon>
        <taxon>Erysiphales</taxon>
        <taxon>Erysiphaceae</taxon>
        <taxon>Blumeria</taxon>
    </lineage>
</organism>
<dbReference type="GO" id="GO:0003676">
    <property type="term" value="F:nucleic acid binding"/>
    <property type="evidence" value="ECO:0007669"/>
    <property type="project" value="InterPro"/>
</dbReference>
<gene>
    <name evidence="3" type="ORF">BGT96224V316_LOCUS1483</name>
</gene>
<dbReference type="Proteomes" id="UP000324639">
    <property type="component" value="Chromosome Bgt_-02"/>
</dbReference>
<evidence type="ECO:0000256" key="2">
    <source>
        <dbReference type="SAM" id="Phobius"/>
    </source>
</evidence>
<protein>
    <submittedName>
        <fullName evidence="3">Bgt-50370</fullName>
    </submittedName>
</protein>
<keyword evidence="2" id="KW-0812">Transmembrane</keyword>
<dbReference type="Gene3D" id="3.30.420.10">
    <property type="entry name" value="Ribonuclease H-like superfamily/Ribonuclease H"/>
    <property type="match status" value="1"/>
</dbReference>
<feature type="region of interest" description="Disordered" evidence="1">
    <location>
        <begin position="105"/>
        <end position="127"/>
    </location>
</feature>
<evidence type="ECO:0000313" key="3">
    <source>
        <dbReference type="EMBL" id="VCU40242.1"/>
    </source>
</evidence>
<reference evidence="3 4" key="1">
    <citation type="submission" date="2018-08" db="EMBL/GenBank/DDBJ databases">
        <authorList>
            <person name="Muller C M."/>
        </authorList>
    </citation>
    <scope>NUCLEOTIDE SEQUENCE [LARGE SCALE GENOMIC DNA]</scope>
</reference>
<evidence type="ECO:0000256" key="1">
    <source>
        <dbReference type="SAM" id="MobiDB-lite"/>
    </source>
</evidence>
<dbReference type="EMBL" id="LR026985">
    <property type="protein sequence ID" value="VCU40242.1"/>
    <property type="molecule type" value="Genomic_DNA"/>
</dbReference>